<evidence type="ECO:0000313" key="2">
    <source>
        <dbReference type="Proteomes" id="UP000215137"/>
    </source>
</evidence>
<sequence>MSHTLREIEDKLLNLHLETFFRKAYEQGIADGRKQFSRPELLTLSDLQEMFQIKYPTVLKMTANPEFPRSTQIKARFPRDQVYKWIEENSNWVKQNTNYYSKEAM</sequence>
<proteinExistence type="predicted"/>
<dbReference type="RefSeq" id="WP_095371186.1">
    <property type="nucleotide sequence ID" value="NZ_CP022983.1"/>
</dbReference>
<evidence type="ECO:0000313" key="1">
    <source>
        <dbReference type="EMBL" id="ASV67611.1"/>
    </source>
</evidence>
<protein>
    <submittedName>
        <fullName evidence="1">Uncharacterized protein</fullName>
    </submittedName>
</protein>
<gene>
    <name evidence="1" type="ORF">CKF48_09915</name>
</gene>
<accession>A0A248THF2</accession>
<name>A0A248THF2_9BACI</name>
<reference evidence="1 2" key="1">
    <citation type="submission" date="2017-08" db="EMBL/GenBank/DDBJ databases">
        <title>Complete Genome Sequence of Bacillus kochii Oregon-R-modENCODE STRAIN BDGP4, isolated from Drosophila melanogaster gut.</title>
        <authorList>
            <person name="Wan K.H."/>
            <person name="Yu C."/>
            <person name="Park S."/>
            <person name="Hammonds A.S."/>
            <person name="Booth B.W."/>
            <person name="Celniker S.E."/>
        </authorList>
    </citation>
    <scope>NUCLEOTIDE SEQUENCE [LARGE SCALE GENOMIC DNA]</scope>
    <source>
        <strain evidence="1 2">BDGP4</strain>
    </source>
</reference>
<keyword evidence="2" id="KW-1185">Reference proteome</keyword>
<dbReference type="AlphaFoldDB" id="A0A248THF2"/>
<organism evidence="1 2">
    <name type="scientific">Cytobacillus kochii</name>
    <dbReference type="NCBI Taxonomy" id="859143"/>
    <lineage>
        <taxon>Bacteria</taxon>
        <taxon>Bacillati</taxon>
        <taxon>Bacillota</taxon>
        <taxon>Bacilli</taxon>
        <taxon>Bacillales</taxon>
        <taxon>Bacillaceae</taxon>
        <taxon>Cytobacillus</taxon>
    </lineage>
</organism>
<dbReference type="OrthoDB" id="2222873at2"/>
<dbReference type="Proteomes" id="UP000215137">
    <property type="component" value="Chromosome"/>
</dbReference>
<dbReference type="EMBL" id="CP022983">
    <property type="protein sequence ID" value="ASV67611.1"/>
    <property type="molecule type" value="Genomic_DNA"/>
</dbReference>
<dbReference type="KEGG" id="bko:CKF48_09915"/>